<feature type="signal peptide" evidence="6">
    <location>
        <begin position="1"/>
        <end position="24"/>
    </location>
</feature>
<keyword evidence="3" id="KW-0677">Repeat</keyword>
<gene>
    <name evidence="8" type="ORF">FSB76_30495</name>
</gene>
<dbReference type="PROSITE" id="PS50093">
    <property type="entry name" value="PKD"/>
    <property type="match status" value="3"/>
</dbReference>
<evidence type="ECO:0000313" key="8">
    <source>
        <dbReference type="EMBL" id="QEC80073.1"/>
    </source>
</evidence>
<keyword evidence="2" id="KW-0812">Transmembrane</keyword>
<organism evidence="8 9">
    <name type="scientific">Mucilaginibacter ginsenosidivorax</name>
    <dbReference type="NCBI Taxonomy" id="862126"/>
    <lineage>
        <taxon>Bacteria</taxon>
        <taxon>Pseudomonadati</taxon>
        <taxon>Bacteroidota</taxon>
        <taxon>Sphingobacteriia</taxon>
        <taxon>Sphingobacteriales</taxon>
        <taxon>Sphingobacteriaceae</taxon>
        <taxon>Mucilaginibacter</taxon>
    </lineage>
</organism>
<dbReference type="InterPro" id="IPR022409">
    <property type="entry name" value="PKD/Chitinase_dom"/>
</dbReference>
<dbReference type="GO" id="GO:0006816">
    <property type="term" value="P:calcium ion transport"/>
    <property type="evidence" value="ECO:0007669"/>
    <property type="project" value="TreeGrafter"/>
</dbReference>
<dbReference type="InterPro" id="IPR045828">
    <property type="entry name" value="PKD_Bacteroidetes"/>
</dbReference>
<name>A0A5B8W8H7_9SPHI</name>
<dbReference type="SUPFAM" id="SSF49299">
    <property type="entry name" value="PKD domain"/>
    <property type="match status" value="5"/>
</dbReference>
<evidence type="ECO:0000256" key="6">
    <source>
        <dbReference type="SAM" id="SignalP"/>
    </source>
</evidence>
<feature type="domain" description="PKD" evidence="7">
    <location>
        <begin position="1090"/>
        <end position="1146"/>
    </location>
</feature>
<protein>
    <submittedName>
        <fullName evidence="8">PKD domain-containing protein</fullName>
    </submittedName>
</protein>
<dbReference type="EMBL" id="CP042437">
    <property type="protein sequence ID" value="QEC80073.1"/>
    <property type="molecule type" value="Genomic_DNA"/>
</dbReference>
<dbReference type="Gene3D" id="2.60.40.10">
    <property type="entry name" value="Immunoglobulins"/>
    <property type="match status" value="5"/>
</dbReference>
<proteinExistence type="predicted"/>
<feature type="domain" description="PKD" evidence="7">
    <location>
        <begin position="817"/>
        <end position="866"/>
    </location>
</feature>
<evidence type="ECO:0000256" key="1">
    <source>
        <dbReference type="ARBA" id="ARBA00004141"/>
    </source>
</evidence>
<dbReference type="InterPro" id="IPR035986">
    <property type="entry name" value="PKD_dom_sf"/>
</dbReference>
<dbReference type="InterPro" id="IPR000601">
    <property type="entry name" value="PKD_dom"/>
</dbReference>
<evidence type="ECO:0000256" key="4">
    <source>
        <dbReference type="ARBA" id="ARBA00022989"/>
    </source>
</evidence>
<dbReference type="OrthoDB" id="7794186at2"/>
<dbReference type="CDD" id="cd00146">
    <property type="entry name" value="PKD"/>
    <property type="match status" value="1"/>
</dbReference>
<dbReference type="Proteomes" id="UP000321362">
    <property type="component" value="Chromosome"/>
</dbReference>
<dbReference type="GO" id="GO:0005261">
    <property type="term" value="F:monoatomic cation channel activity"/>
    <property type="evidence" value="ECO:0007669"/>
    <property type="project" value="TreeGrafter"/>
</dbReference>
<dbReference type="SMART" id="SM00089">
    <property type="entry name" value="PKD"/>
    <property type="match status" value="4"/>
</dbReference>
<keyword evidence="4" id="KW-1133">Transmembrane helix</keyword>
<evidence type="ECO:0000256" key="2">
    <source>
        <dbReference type="ARBA" id="ARBA00022692"/>
    </source>
</evidence>
<feature type="domain" description="PKD" evidence="7">
    <location>
        <begin position="1203"/>
        <end position="1246"/>
    </location>
</feature>
<reference evidence="8 9" key="1">
    <citation type="journal article" date="2013" name="J. Microbiol.">
        <title>Mucilaginibacter ginsenosidivorax sp. nov., with ginsenoside converting activity isolated from sediment.</title>
        <authorList>
            <person name="Kim J.K."/>
            <person name="Choi T.E."/>
            <person name="Liu Q.M."/>
            <person name="Park H.Y."/>
            <person name="Yi T.H."/>
            <person name="Yoon M.H."/>
            <person name="Kim S.C."/>
            <person name="Im W.T."/>
        </authorList>
    </citation>
    <scope>NUCLEOTIDE SEQUENCE [LARGE SCALE GENOMIC DNA]</scope>
    <source>
        <strain evidence="8 9">KHI28</strain>
    </source>
</reference>
<dbReference type="KEGG" id="mgk:FSB76_30495"/>
<keyword evidence="5" id="KW-0472">Membrane</keyword>
<dbReference type="RefSeq" id="WP_147060279.1">
    <property type="nucleotide sequence ID" value="NZ_CP042437.1"/>
</dbReference>
<dbReference type="GO" id="GO:0005886">
    <property type="term" value="C:plasma membrane"/>
    <property type="evidence" value="ECO:0007669"/>
    <property type="project" value="TreeGrafter"/>
</dbReference>
<dbReference type="PANTHER" id="PTHR46730:SF1">
    <property type="entry name" value="PLAT DOMAIN-CONTAINING PROTEIN"/>
    <property type="match status" value="1"/>
</dbReference>
<feature type="chain" id="PRO_5023046224" evidence="6">
    <location>
        <begin position="25"/>
        <end position="1375"/>
    </location>
</feature>
<accession>A0A5B8W8H7</accession>
<evidence type="ECO:0000313" key="9">
    <source>
        <dbReference type="Proteomes" id="UP000321362"/>
    </source>
</evidence>
<dbReference type="Pfam" id="PF18911">
    <property type="entry name" value="PKD_4"/>
    <property type="match status" value="1"/>
</dbReference>
<keyword evidence="9" id="KW-1185">Reference proteome</keyword>
<evidence type="ECO:0000256" key="5">
    <source>
        <dbReference type="ARBA" id="ARBA00023136"/>
    </source>
</evidence>
<sequence>MNKIFTKNLFFFALFNLVAFSALAQTITIGNVDAGPYAPGSTISVPIQITGTCIDPANTYNLYLSNASGSFASQKLIGKFTGIYATFVNGIIPAGTTPGGGYLVKVSATNPAVSSGASAAFSIVAGAGTVAALNSQSIDANYPEVFGSCSGVSNSSYNFINTSTAGATVIASFYNELSQATEALNVDFTNNGNFTAKTANYTISVKATAGGIVGTYTYTLVNNLVNNSFGVEGSTTACLGSGATNLTYNIDPNVIKNNYPGLLYNVSWGDGTPAVSYTYCQILAAGGKVSHEYVKASCGNIVKGQNNSFEVKLQLISPFCGNVGTPVASYAKVIAPPINLPVVPVAACVNTAVKFVNNSFPGDDPNSTSTTCSNTKARYTWLVDGVTKQVNYKLSDAFIYTFTTTGTHTVTLQLQNNTGSCAVADVTQNICIQEPPVPAFSLPVNSGCIPLAVTPVNTSKIDSNCNNTNKYVWTVTGPTPVAYANGTNASSQTPQFLFNKTGVYTIKLAISTVSCGLITDANVQTVVVDDTPTATLSKDTVFCGTNTTLKFDNTNNSATRVTFSGSAQNTGATYKWTITGGSFTFVNNTTDVSQYPVIKFNDFAKYIVTVTNTNVCGAPATSSQRLEFIAAPTVTAGNYPAICAGTPVNLNGISNNPSIKMRWAGGTGTFSDPNLAQTVYTPSAAEIKAGKVTLVFQGITTLAAPCDTIADPTTIIINKADSITSKNTVTSCAGKPLSYNITATKPTTTFTWVIDASKTSATAGGYTVSGSGSSINDVLTNSDLNANATVTYNIISTSQGCVSGVFVLTVTIPPAIATPSFTKDNSTACGNLPVQFTNTSKPINSVFLWDFGDGSTDTGINPQHTFLAKTDGRDTVYHISLSIVSNCNIAPPYLDSVKISPQKPVARLIPDRVEGCSPFIVTGKNSSPGKNLQYTYYLYDGPLMLESKVYTDKSDFKFNTPLNTTRTKQYTIFMVAQDYCGNTDTTLKRTITVSAPTITPDMFFLNNKNSGCAPLNLTLVNNSSGGDTFYYTIYDDKYGVVTNVAAGTDNLPYVFTKPGLYYVTITASSKCSSGVESSKSTNRVMVYDIPKAGFQASDTTGCRSVTASFTNTTYADPNTQPVALSYTWYYGDGTTANGFTPPPHTYSFKKSPYTVKLVAINPLTGCADSLVKKDYIKVTAPPGTAFTANPDTITSIPNYQFQFVDQTTGTPANWAWDFGDGTLSTRPNPTHTYADTGKYKVTLITSTKDFCDSAITHYVRITGIPGELYLPNAFMPTSGTTELRKFAAKGSGIKQWHLQIFNGFGQLIWETTKLSAPKGTPVDGDGWDGTFKGAPVEQGVYVWQASATFINGSEWKGMSYNNSLPKRTGVVHLIR</sequence>
<dbReference type="InterPro" id="IPR013783">
    <property type="entry name" value="Ig-like_fold"/>
</dbReference>
<comment type="subcellular location">
    <subcellularLocation>
        <location evidence="1">Membrane</location>
        <topology evidence="1">Multi-pass membrane protein</topology>
    </subcellularLocation>
</comment>
<evidence type="ECO:0000256" key="3">
    <source>
        <dbReference type="ARBA" id="ARBA00022737"/>
    </source>
</evidence>
<evidence type="ECO:0000259" key="7">
    <source>
        <dbReference type="PROSITE" id="PS50093"/>
    </source>
</evidence>
<keyword evidence="6" id="KW-0732">Signal</keyword>
<dbReference type="Pfam" id="PF19406">
    <property type="entry name" value="PKD_5"/>
    <property type="match status" value="1"/>
</dbReference>
<dbReference type="PANTHER" id="PTHR46730">
    <property type="entry name" value="POLYCYSTIN-1"/>
    <property type="match status" value="1"/>
</dbReference>